<evidence type="ECO:0000313" key="3">
    <source>
        <dbReference type="Proteomes" id="UP000258707"/>
    </source>
</evidence>
<name>A0A346PHI8_9EURY</name>
<dbReference type="KEGG" id="nan:AArc1_2670"/>
<evidence type="ECO:0000256" key="1">
    <source>
        <dbReference type="SAM" id="MobiDB-lite"/>
    </source>
</evidence>
<protein>
    <submittedName>
        <fullName evidence="2">Uncharacterized protein</fullName>
    </submittedName>
</protein>
<dbReference type="Proteomes" id="UP000258707">
    <property type="component" value="Chromosome"/>
</dbReference>
<feature type="region of interest" description="Disordered" evidence="1">
    <location>
        <begin position="32"/>
        <end position="52"/>
    </location>
</feature>
<dbReference type="RefSeq" id="WP_154670857.1">
    <property type="nucleotide sequence ID" value="NZ_CP024047.1"/>
</dbReference>
<reference evidence="3" key="1">
    <citation type="submission" date="2017-10" db="EMBL/GenBank/DDBJ databases">
        <title>Phenotypic and genomic properties of facultatively anaerobic sulfur-reducing natronoarchaea from hypersaline soda lakes.</title>
        <authorList>
            <person name="Sorokin D.Y."/>
            <person name="Kublanov I.V."/>
            <person name="Roman P."/>
            <person name="Sinninghe Damste J.S."/>
            <person name="Golyshin P.N."/>
            <person name="Rojo D."/>
            <person name="Ciordia S."/>
            <person name="Mena Md.C."/>
            <person name="Ferrer M."/>
            <person name="Messina E."/>
            <person name="Smedile F."/>
            <person name="La Spada G."/>
            <person name="La Cono V."/>
            <person name="Yakimov M.M."/>
        </authorList>
    </citation>
    <scope>NUCLEOTIDE SEQUENCE [LARGE SCALE GENOMIC DNA]</scope>
    <source>
        <strain evidence="3">AArc1</strain>
    </source>
</reference>
<proteinExistence type="predicted"/>
<sequence length="52" mass="5835">MATDGETPPQPPEDEMLPDEREIILERLDELEDADSHLTVEETAESLGIDLE</sequence>
<accession>A0A346PHI8</accession>
<organism evidence="2 3">
    <name type="scientific">Natrarchaeobaculum sulfurireducens</name>
    <dbReference type="NCBI Taxonomy" id="2044521"/>
    <lineage>
        <taxon>Archaea</taxon>
        <taxon>Methanobacteriati</taxon>
        <taxon>Methanobacteriota</taxon>
        <taxon>Stenosarchaea group</taxon>
        <taxon>Halobacteria</taxon>
        <taxon>Halobacteriales</taxon>
        <taxon>Natrialbaceae</taxon>
        <taxon>Natrarchaeobaculum</taxon>
    </lineage>
</organism>
<gene>
    <name evidence="2" type="ORF">AArc1_2670</name>
</gene>
<evidence type="ECO:0000313" key="2">
    <source>
        <dbReference type="EMBL" id="AXR78983.1"/>
    </source>
</evidence>
<dbReference type="GeneID" id="42486322"/>
<dbReference type="EMBL" id="CP024047">
    <property type="protein sequence ID" value="AXR78983.1"/>
    <property type="molecule type" value="Genomic_DNA"/>
</dbReference>
<dbReference type="AlphaFoldDB" id="A0A346PHI8"/>